<dbReference type="InterPro" id="IPR014942">
    <property type="entry name" value="AbiEii"/>
</dbReference>
<dbReference type="Gene3D" id="3.10.450.620">
    <property type="entry name" value="JHP933, nucleotidyltransferase-like core domain"/>
    <property type="match status" value="1"/>
</dbReference>
<dbReference type="AlphaFoldDB" id="A0AAV4ZIJ6"/>
<sequence>MSINPAYAEFLSFDQADRRQLFAEAESALGMPARYLEKDFYVALTLDALFNRRPADAPRALFKGGTSLSKAWGLISRFSEDVDISMFREDLGFPDSVEDLASMGRRPRERVLDGLRTACQHYLHRTLAPHLGMLVAELEASARLAEGTLSIESASLEEDPDGQTLFLTYRSLFPGDGYVAPRVKIESGARSDHDPCEDMRILPYVADLVPDFDLAVPGVTTIRPERTLWDKLRILHEQRQWAQSRGDVRGNGHRLSRHYYDCHQLIRSSYGADALEDLSMGRRCVEHGKVFFARKDHRLDLAQPGTLTLMPNDAMSRSLEADYAAMRGMIHGEIPDWQDILESVASAERLLNSAPGWDTTMAAAPAFGA</sequence>
<reference evidence="1" key="1">
    <citation type="journal article" date="2016" name="Front. Microbiol.">
        <title>Genome Sequence of the Piezophilic, Mesophilic Sulfate-Reducing Bacterium Desulfovibrio indicus J2T.</title>
        <authorList>
            <person name="Cao J."/>
            <person name="Maignien L."/>
            <person name="Shao Z."/>
            <person name="Alain K."/>
            <person name="Jebbar M."/>
        </authorList>
    </citation>
    <scope>NUCLEOTIDE SEQUENCE</scope>
    <source>
        <strain evidence="1">DSM 16372</strain>
    </source>
</reference>
<comment type="caution">
    <text evidence="1">The sequence shown here is derived from an EMBL/GenBank/DDBJ whole genome shotgun (WGS) entry which is preliminary data.</text>
</comment>
<evidence type="ECO:0000313" key="1">
    <source>
        <dbReference type="EMBL" id="GJD87850.1"/>
    </source>
</evidence>
<keyword evidence="2" id="KW-1185">Reference proteome</keyword>
<proteinExistence type="predicted"/>
<reference evidence="1" key="2">
    <citation type="submission" date="2021-08" db="EMBL/GenBank/DDBJ databases">
        <authorList>
            <person name="Tani A."/>
            <person name="Ola A."/>
            <person name="Ogura Y."/>
            <person name="Katsura K."/>
            <person name="Hayashi T."/>
        </authorList>
    </citation>
    <scope>NUCLEOTIDE SEQUENCE</scope>
    <source>
        <strain evidence="1">DSM 16372</strain>
    </source>
</reference>
<dbReference type="EMBL" id="BPQO01000004">
    <property type="protein sequence ID" value="GJD87850.1"/>
    <property type="molecule type" value="Genomic_DNA"/>
</dbReference>
<gene>
    <name evidence="1" type="ORF">BHAOGJBA_1355</name>
</gene>
<dbReference type="Pfam" id="PF08843">
    <property type="entry name" value="AbiEii"/>
    <property type="match status" value="1"/>
</dbReference>
<name>A0AAV4ZIJ6_9HYPH</name>
<evidence type="ECO:0008006" key="3">
    <source>
        <dbReference type="Google" id="ProtNLM"/>
    </source>
</evidence>
<evidence type="ECO:0000313" key="2">
    <source>
        <dbReference type="Proteomes" id="UP001055247"/>
    </source>
</evidence>
<organism evidence="1 2">
    <name type="scientific">Methylobacterium hispanicum</name>
    <dbReference type="NCBI Taxonomy" id="270350"/>
    <lineage>
        <taxon>Bacteria</taxon>
        <taxon>Pseudomonadati</taxon>
        <taxon>Pseudomonadota</taxon>
        <taxon>Alphaproteobacteria</taxon>
        <taxon>Hyphomicrobiales</taxon>
        <taxon>Methylobacteriaceae</taxon>
        <taxon>Methylobacterium</taxon>
    </lineage>
</organism>
<protein>
    <recommendedName>
        <fullName evidence="3">Nucleotidyl transferase AbiEii/AbiGii toxin family protein</fullName>
    </recommendedName>
</protein>
<accession>A0AAV4ZIJ6</accession>
<dbReference type="Proteomes" id="UP001055247">
    <property type="component" value="Unassembled WGS sequence"/>
</dbReference>